<organism evidence="2 3">
    <name type="scientific">Stylosanthes scabra</name>
    <dbReference type="NCBI Taxonomy" id="79078"/>
    <lineage>
        <taxon>Eukaryota</taxon>
        <taxon>Viridiplantae</taxon>
        <taxon>Streptophyta</taxon>
        <taxon>Embryophyta</taxon>
        <taxon>Tracheophyta</taxon>
        <taxon>Spermatophyta</taxon>
        <taxon>Magnoliopsida</taxon>
        <taxon>eudicotyledons</taxon>
        <taxon>Gunneridae</taxon>
        <taxon>Pentapetalae</taxon>
        <taxon>rosids</taxon>
        <taxon>fabids</taxon>
        <taxon>Fabales</taxon>
        <taxon>Fabaceae</taxon>
        <taxon>Papilionoideae</taxon>
        <taxon>50 kb inversion clade</taxon>
        <taxon>dalbergioids sensu lato</taxon>
        <taxon>Dalbergieae</taxon>
        <taxon>Pterocarpus clade</taxon>
        <taxon>Stylosanthes</taxon>
    </lineage>
</organism>
<gene>
    <name evidence="2" type="ORF">PIB30_078254</name>
</gene>
<keyword evidence="3" id="KW-1185">Reference proteome</keyword>
<reference evidence="2 3" key="1">
    <citation type="journal article" date="2023" name="Plants (Basel)">
        <title>Bridging the Gap: Combining Genomics and Transcriptomics Approaches to Understand Stylosanthes scabra, an Orphan Legume from the Brazilian Caatinga.</title>
        <authorList>
            <person name="Ferreira-Neto J.R.C."/>
            <person name="da Silva M.D."/>
            <person name="Binneck E."/>
            <person name="de Melo N.F."/>
            <person name="da Silva R.H."/>
            <person name="de Melo A.L.T.M."/>
            <person name="Pandolfi V."/>
            <person name="Bustamante F.O."/>
            <person name="Brasileiro-Vidal A.C."/>
            <person name="Benko-Iseppon A.M."/>
        </authorList>
    </citation>
    <scope>NUCLEOTIDE SEQUENCE [LARGE SCALE GENOMIC DNA]</scope>
    <source>
        <tissue evidence="2">Leaves</tissue>
    </source>
</reference>
<feature type="region of interest" description="Disordered" evidence="1">
    <location>
        <begin position="52"/>
        <end position="79"/>
    </location>
</feature>
<proteinExistence type="predicted"/>
<dbReference type="EMBL" id="JASCZI010212524">
    <property type="protein sequence ID" value="MED6199681.1"/>
    <property type="molecule type" value="Genomic_DNA"/>
</dbReference>
<sequence length="165" mass="18239">MRGGGDKLRVAANGASIGVPDQKLSRLEAADEQFWFTRRLGFTLAALRVPQSPPLKIRTPPSRASPRLAALKDSPLPPSPTSVILPTKLLVLALAASKTKKSPIVPVQKDPEIPIPEIAREEEDPEEEDPEEEEREVEYFRDEEDYPDYFSSEEEVPSDGSFGSN</sequence>
<evidence type="ECO:0000313" key="2">
    <source>
        <dbReference type="EMBL" id="MED6199681.1"/>
    </source>
</evidence>
<evidence type="ECO:0000313" key="3">
    <source>
        <dbReference type="Proteomes" id="UP001341840"/>
    </source>
</evidence>
<protein>
    <submittedName>
        <fullName evidence="2">Uncharacterized protein</fullName>
    </submittedName>
</protein>
<accession>A0ABU6XP49</accession>
<feature type="region of interest" description="Disordered" evidence="1">
    <location>
        <begin position="99"/>
        <end position="165"/>
    </location>
</feature>
<name>A0ABU6XP49_9FABA</name>
<feature type="compositionally biased region" description="Acidic residues" evidence="1">
    <location>
        <begin position="120"/>
        <end position="157"/>
    </location>
</feature>
<comment type="caution">
    <text evidence="2">The sequence shown here is derived from an EMBL/GenBank/DDBJ whole genome shotgun (WGS) entry which is preliminary data.</text>
</comment>
<evidence type="ECO:0000256" key="1">
    <source>
        <dbReference type="SAM" id="MobiDB-lite"/>
    </source>
</evidence>
<dbReference type="Proteomes" id="UP001341840">
    <property type="component" value="Unassembled WGS sequence"/>
</dbReference>